<sequence>MNEGESVERAETALAPDHPRKPESPPDLRPKIWRTSLKRAAHEFGHDECTDLAAGLTYYGVLSIFPGLLALVSLLGVFGRGRSTVESLLDILEAVGQGDSADTLRGPITDMVNSGAAGLTLVVGLVGAVWSASGYVGAFGRAMNRIYGVDEGRPFIRLRPLNLALTVAFVIMAALILLGLVLTGDLARAVGDTIGLGGAAVTTWSIAKWPVILILVIAMVALLYWATPNVKQPRFRWLSVGAVIAILAAIVASVGFGFYVSGFSNYDKTYGSLAGVIVFLLWMWLMNLALLFGAEVDAEMERGRELQAGIPAEEAIQLPPRGTEASVKKARKREQLIEQQEEIRQRNGSRRAGVR</sequence>
<dbReference type="PIRSF" id="PIRSF035875">
    <property type="entry name" value="RNase_BN"/>
    <property type="match status" value="1"/>
</dbReference>
<evidence type="ECO:0000256" key="7">
    <source>
        <dbReference type="SAM" id="Phobius"/>
    </source>
</evidence>
<evidence type="ECO:0000256" key="3">
    <source>
        <dbReference type="ARBA" id="ARBA00022692"/>
    </source>
</evidence>
<feature type="transmembrane region" description="Helical" evidence="7">
    <location>
        <begin position="206"/>
        <end position="225"/>
    </location>
</feature>
<keyword evidence="5 7" id="KW-0472">Membrane</keyword>
<name>E6S7S4_INTC7</name>
<accession>E6S7S4</accession>
<keyword evidence="3 7" id="KW-0812">Transmembrane</keyword>
<feature type="region of interest" description="Disordered" evidence="6">
    <location>
        <begin position="1"/>
        <end position="30"/>
    </location>
</feature>
<dbReference type="PANTHER" id="PTHR30213">
    <property type="entry name" value="INNER MEMBRANE PROTEIN YHJD"/>
    <property type="match status" value="1"/>
</dbReference>
<feature type="transmembrane region" description="Helical" evidence="7">
    <location>
        <begin position="272"/>
        <end position="294"/>
    </location>
</feature>
<dbReference type="EMBL" id="CP002343">
    <property type="protein sequence ID" value="ADU47981.1"/>
    <property type="molecule type" value="Genomic_DNA"/>
</dbReference>
<organism evidence="8 9">
    <name type="scientific">Intrasporangium calvum (strain ATCC 23552 / DSM 43043 / JCM 3097 / NBRC 12989 / NCIMB 10167 / NRRL B-3866 / 7 KIP)</name>
    <dbReference type="NCBI Taxonomy" id="710696"/>
    <lineage>
        <taxon>Bacteria</taxon>
        <taxon>Bacillati</taxon>
        <taxon>Actinomycetota</taxon>
        <taxon>Actinomycetes</taxon>
        <taxon>Micrococcales</taxon>
        <taxon>Intrasporangiaceae</taxon>
        <taxon>Intrasporangium</taxon>
    </lineage>
</organism>
<dbReference type="AlphaFoldDB" id="E6S7S4"/>
<keyword evidence="9" id="KW-1185">Reference proteome</keyword>
<comment type="subcellular location">
    <subcellularLocation>
        <location evidence="1">Cell membrane</location>
        <topology evidence="1">Multi-pass membrane protein</topology>
    </subcellularLocation>
</comment>
<dbReference type="eggNOG" id="COG1295">
    <property type="taxonomic scope" value="Bacteria"/>
</dbReference>
<proteinExistence type="predicted"/>
<dbReference type="InterPro" id="IPR017039">
    <property type="entry name" value="Virul_fac_BrkB"/>
</dbReference>
<dbReference type="HOGENOM" id="CLU_045539_3_1_11"/>
<dbReference type="NCBIfam" id="TIGR00765">
    <property type="entry name" value="yihY_not_rbn"/>
    <property type="match status" value="1"/>
</dbReference>
<keyword evidence="4 7" id="KW-1133">Transmembrane helix</keyword>
<dbReference type="PANTHER" id="PTHR30213:SF0">
    <property type="entry name" value="UPF0761 MEMBRANE PROTEIN YIHY"/>
    <property type="match status" value="1"/>
</dbReference>
<dbReference type="KEGG" id="ica:Intca_1466"/>
<evidence type="ECO:0000256" key="4">
    <source>
        <dbReference type="ARBA" id="ARBA00022989"/>
    </source>
</evidence>
<feature type="transmembrane region" description="Helical" evidence="7">
    <location>
        <begin position="237"/>
        <end position="260"/>
    </location>
</feature>
<dbReference type="OrthoDB" id="9781030at2"/>
<dbReference type="GO" id="GO:0005886">
    <property type="term" value="C:plasma membrane"/>
    <property type="evidence" value="ECO:0007669"/>
    <property type="project" value="UniProtKB-SubCell"/>
</dbReference>
<evidence type="ECO:0000256" key="5">
    <source>
        <dbReference type="ARBA" id="ARBA00023136"/>
    </source>
</evidence>
<protein>
    <submittedName>
        <fullName evidence="8">Ribonuclease BN</fullName>
    </submittedName>
</protein>
<feature type="transmembrane region" description="Helical" evidence="7">
    <location>
        <begin position="116"/>
        <end position="140"/>
    </location>
</feature>
<evidence type="ECO:0000256" key="1">
    <source>
        <dbReference type="ARBA" id="ARBA00004651"/>
    </source>
</evidence>
<keyword evidence="2" id="KW-1003">Cell membrane</keyword>
<dbReference type="STRING" id="710696.Intca_1466"/>
<gene>
    <name evidence="8" type="ordered locus">Intca_1466</name>
</gene>
<evidence type="ECO:0000313" key="8">
    <source>
        <dbReference type="EMBL" id="ADU47981.1"/>
    </source>
</evidence>
<dbReference type="RefSeq" id="WP_013492297.1">
    <property type="nucleotide sequence ID" value="NC_014830.1"/>
</dbReference>
<dbReference type="Proteomes" id="UP000008914">
    <property type="component" value="Chromosome"/>
</dbReference>
<reference evidence="8 9" key="1">
    <citation type="journal article" date="2010" name="Stand. Genomic Sci.">
        <title>Complete genome sequence of Intrasporangium calvum type strain (7 KIP).</title>
        <authorList>
            <person name="Del Rio T.G."/>
            <person name="Chertkov O."/>
            <person name="Yasawong M."/>
            <person name="Lucas S."/>
            <person name="Deshpande S."/>
            <person name="Cheng J.F."/>
            <person name="Detter C."/>
            <person name="Tapia R."/>
            <person name="Han C."/>
            <person name="Goodwin L."/>
            <person name="Pitluck S."/>
            <person name="Liolios K."/>
            <person name="Ivanova N."/>
            <person name="Mavromatis K."/>
            <person name="Pati A."/>
            <person name="Chen A."/>
            <person name="Palaniappan K."/>
            <person name="Land M."/>
            <person name="Hauser L."/>
            <person name="Chang Y.J."/>
            <person name="Jeffries C.D."/>
            <person name="Rohde M."/>
            <person name="Pukall R."/>
            <person name="Sikorski J."/>
            <person name="Goker M."/>
            <person name="Woyke T."/>
            <person name="Bristow J."/>
            <person name="Eisen J.A."/>
            <person name="Markowitz V."/>
            <person name="Hugenholtz P."/>
            <person name="Kyrpides N.C."/>
            <person name="Klenk H.P."/>
            <person name="Lapidus A."/>
        </authorList>
    </citation>
    <scope>NUCLEOTIDE SEQUENCE [LARGE SCALE GENOMIC DNA]</scope>
    <source>
        <strain evidence="9">ATCC 23552 / DSM 43043 / JCM 3097 / NBRC 12989 / 7 KIP</strain>
    </source>
</reference>
<dbReference type="Pfam" id="PF03631">
    <property type="entry name" value="Virul_fac_BrkB"/>
    <property type="match status" value="1"/>
</dbReference>
<feature type="transmembrane region" description="Helical" evidence="7">
    <location>
        <begin position="161"/>
        <end position="182"/>
    </location>
</feature>
<evidence type="ECO:0000256" key="6">
    <source>
        <dbReference type="SAM" id="MobiDB-lite"/>
    </source>
</evidence>
<evidence type="ECO:0000313" key="9">
    <source>
        <dbReference type="Proteomes" id="UP000008914"/>
    </source>
</evidence>
<evidence type="ECO:0000256" key="2">
    <source>
        <dbReference type="ARBA" id="ARBA00022475"/>
    </source>
</evidence>
<feature type="transmembrane region" description="Helical" evidence="7">
    <location>
        <begin position="56"/>
        <end position="78"/>
    </location>
</feature>